<organism evidence="3 4">
    <name type="scientific">Cannabis sativa</name>
    <name type="common">Hemp</name>
    <name type="synonym">Marijuana</name>
    <dbReference type="NCBI Taxonomy" id="3483"/>
    <lineage>
        <taxon>Eukaryota</taxon>
        <taxon>Viridiplantae</taxon>
        <taxon>Streptophyta</taxon>
        <taxon>Embryophyta</taxon>
        <taxon>Tracheophyta</taxon>
        <taxon>Spermatophyta</taxon>
        <taxon>Magnoliopsida</taxon>
        <taxon>eudicotyledons</taxon>
        <taxon>Gunneridae</taxon>
        <taxon>Pentapetalae</taxon>
        <taxon>rosids</taxon>
        <taxon>fabids</taxon>
        <taxon>Rosales</taxon>
        <taxon>Cannabaceae</taxon>
        <taxon>Cannabis</taxon>
    </lineage>
</organism>
<name>A0A803PE82_CANSA</name>
<dbReference type="PANTHER" id="PTHR33710:SF71">
    <property type="entry name" value="ENDONUCLEASE_EXONUCLEASE_PHOSPHATASE DOMAIN-CONTAINING PROTEIN"/>
    <property type="match status" value="1"/>
</dbReference>
<feature type="region of interest" description="Disordered" evidence="1">
    <location>
        <begin position="480"/>
        <end position="530"/>
    </location>
</feature>
<dbReference type="Proteomes" id="UP000596661">
    <property type="component" value="Chromosome 4"/>
</dbReference>
<evidence type="ECO:0000313" key="3">
    <source>
        <dbReference type="EnsemblPlants" id="cds.evm.model.04.1712"/>
    </source>
</evidence>
<dbReference type="EnsemblPlants" id="evm.model.04.1712">
    <property type="protein sequence ID" value="cds.evm.model.04.1712"/>
    <property type="gene ID" value="evm.TU.04.1712"/>
</dbReference>
<dbReference type="EMBL" id="UZAU01000400">
    <property type="status" value="NOT_ANNOTATED_CDS"/>
    <property type="molecule type" value="Genomic_DNA"/>
</dbReference>
<dbReference type="PANTHER" id="PTHR33710">
    <property type="entry name" value="BNAC02G09200D PROTEIN"/>
    <property type="match status" value="1"/>
</dbReference>
<accession>A0A803PE82</accession>
<keyword evidence="4" id="KW-1185">Reference proteome</keyword>
<dbReference type="Pfam" id="PF14111">
    <property type="entry name" value="DUF4283"/>
    <property type="match status" value="1"/>
</dbReference>
<evidence type="ECO:0000256" key="1">
    <source>
        <dbReference type="SAM" id="MobiDB-lite"/>
    </source>
</evidence>
<feature type="region of interest" description="Disordered" evidence="1">
    <location>
        <begin position="233"/>
        <end position="260"/>
    </location>
</feature>
<protein>
    <recommendedName>
        <fullName evidence="2">DUF4283 domain-containing protein</fullName>
    </recommendedName>
</protein>
<reference evidence="3" key="2">
    <citation type="submission" date="2021-03" db="UniProtKB">
        <authorList>
            <consortium name="EnsemblPlants"/>
        </authorList>
    </citation>
    <scope>IDENTIFICATION</scope>
</reference>
<feature type="domain" description="DUF4283" evidence="2">
    <location>
        <begin position="60"/>
        <end position="135"/>
    </location>
</feature>
<dbReference type="InterPro" id="IPR025558">
    <property type="entry name" value="DUF4283"/>
</dbReference>
<evidence type="ECO:0000313" key="4">
    <source>
        <dbReference type="Proteomes" id="UP000596661"/>
    </source>
</evidence>
<sequence length="856" mass="97896">MCEDQSNRVETVNEGIIEEEENIQKGADELELLRQDFFQSMTLDLEPDFELSEEITRTGILARFFDGKGVSRSRLKEILSHIWKPKLRGAWKFKTLKTGLWGIFFDLEEDCVEILTHRPWLINGKLLLIKEWPEDGAWASVNMNKTIFWAMASGLPTPYLNRSNIPTVGRKAGIFKRSDTADQRLITRRGFFKFQVEIDVLQPLSTGFYLDMRRGRKEWIQFRFFKLPRKESSVLPPTKERSTTKEKGKSPVTDRHYGGRQRTQIPKPVKKVIRINDRTAGATFGKNLKVVEKNPLCPAGACSSKAASVPQNSSELIRDRRARSISPSFWRRHGKGNSITLSNEEIVKKFSSRPYPDARDAQVIATIMSQNGPTYLQTIEGPHEEVCMSRQPHKYPEKTPFPWPSYAEEVGLAEELMGPVQVDKFEPVLTLFHDPKDVSDEIHPCPQPRKRKACPNLMPYVPRTEENTKEFSMEIPEMLPFSPNPSTSTFKIGAGAPATNSKTEKRRRKGSNSRASSSSSKGRREAIKKSEITRNLEESLDLVEVRIDEAENIHMGEEAALIKPPNARMKDVARELGFTGVVCYPVNGLSGGFCLMWNWGLIVDIVRMENGVFKAEVWDGQISTRWRLFTIYGTLYSWESGSFWEDMAHKINLCSLPWMVIGDLNCILSSEEKQGGRKVDVNDTKYLYEFLDYTGGIDLRYKGCAFTWHNKRFSGGLIRERLDRAIGSHDWLNMYQYAGVHNFPIIVSDHAPILLDTCMFVNKGFKPFRFFDAWTTDASCSEVVKTTWVNTDASPCTLLIRNLDQTRRALQKWRKNVIGDVDSVIQRLENRLCQIQLQQVSDALLAEEADLQKKNY</sequence>
<evidence type="ECO:0000259" key="2">
    <source>
        <dbReference type="Pfam" id="PF14111"/>
    </source>
</evidence>
<feature type="compositionally biased region" description="Basic and acidic residues" evidence="1">
    <location>
        <begin position="233"/>
        <end position="257"/>
    </location>
</feature>
<dbReference type="AlphaFoldDB" id="A0A803PE82"/>
<proteinExistence type="predicted"/>
<dbReference type="InterPro" id="IPR036691">
    <property type="entry name" value="Endo/exonu/phosph_ase_sf"/>
</dbReference>
<dbReference type="SUPFAM" id="SSF56219">
    <property type="entry name" value="DNase I-like"/>
    <property type="match status" value="1"/>
</dbReference>
<dbReference type="Gramene" id="evm.model.04.1712">
    <property type="protein sequence ID" value="cds.evm.model.04.1712"/>
    <property type="gene ID" value="evm.TU.04.1712"/>
</dbReference>
<reference evidence="3" key="1">
    <citation type="submission" date="2018-11" db="EMBL/GenBank/DDBJ databases">
        <authorList>
            <person name="Grassa J C."/>
        </authorList>
    </citation>
    <scope>NUCLEOTIDE SEQUENCE [LARGE SCALE GENOMIC DNA]</scope>
</reference>
<dbReference type="Gene3D" id="3.60.10.10">
    <property type="entry name" value="Endonuclease/exonuclease/phosphatase"/>
    <property type="match status" value="1"/>
</dbReference>